<sequence length="72" mass="8433">MGHGRFCDCCCNNLGFLCCCHKLFYSFLVFFKQKLFESYLNSCNHGFPPPQVRVFIIYRVGASLRQWPLSPF</sequence>
<comment type="caution">
    <text evidence="1">The sequence shown here is derived from an EMBL/GenBank/DDBJ whole genome shotgun (WGS) entry which is preliminary data.</text>
</comment>
<name>A0A7J6FLJ4_CANSA</name>
<reference evidence="1 2" key="1">
    <citation type="journal article" date="2020" name="bioRxiv">
        <title>Sequence and annotation of 42 cannabis genomes reveals extensive copy number variation in cannabinoid synthesis and pathogen resistance genes.</title>
        <authorList>
            <person name="Mckernan K.J."/>
            <person name="Helbert Y."/>
            <person name="Kane L.T."/>
            <person name="Ebling H."/>
            <person name="Zhang L."/>
            <person name="Liu B."/>
            <person name="Eaton Z."/>
            <person name="Mclaughlin S."/>
            <person name="Kingan S."/>
            <person name="Baybayan P."/>
            <person name="Concepcion G."/>
            <person name="Jordan M."/>
            <person name="Riva A."/>
            <person name="Barbazuk W."/>
            <person name="Harkins T."/>
        </authorList>
    </citation>
    <scope>NUCLEOTIDE SEQUENCE [LARGE SCALE GENOMIC DNA]</scope>
    <source>
        <strain evidence="2">cv. Jamaican Lion 4</strain>
        <tissue evidence="1">Leaf</tissue>
    </source>
</reference>
<gene>
    <name evidence="1" type="ORF">G4B88_008222</name>
</gene>
<protein>
    <submittedName>
        <fullName evidence="1">Uncharacterized protein</fullName>
    </submittedName>
</protein>
<organism evidence="1 2">
    <name type="scientific">Cannabis sativa</name>
    <name type="common">Hemp</name>
    <name type="synonym">Marijuana</name>
    <dbReference type="NCBI Taxonomy" id="3483"/>
    <lineage>
        <taxon>Eukaryota</taxon>
        <taxon>Viridiplantae</taxon>
        <taxon>Streptophyta</taxon>
        <taxon>Embryophyta</taxon>
        <taxon>Tracheophyta</taxon>
        <taxon>Spermatophyta</taxon>
        <taxon>Magnoliopsida</taxon>
        <taxon>eudicotyledons</taxon>
        <taxon>Gunneridae</taxon>
        <taxon>Pentapetalae</taxon>
        <taxon>rosids</taxon>
        <taxon>fabids</taxon>
        <taxon>Rosales</taxon>
        <taxon>Cannabaceae</taxon>
        <taxon>Cannabis</taxon>
    </lineage>
</organism>
<feature type="non-terminal residue" evidence="1">
    <location>
        <position position="72"/>
    </location>
</feature>
<dbReference type="EMBL" id="JAATIQ010000195">
    <property type="protein sequence ID" value="KAF4371507.1"/>
    <property type="molecule type" value="Genomic_DNA"/>
</dbReference>
<evidence type="ECO:0000313" key="2">
    <source>
        <dbReference type="Proteomes" id="UP000583929"/>
    </source>
</evidence>
<dbReference type="AlphaFoldDB" id="A0A7J6FLJ4"/>
<evidence type="ECO:0000313" key="1">
    <source>
        <dbReference type="EMBL" id="KAF4371507.1"/>
    </source>
</evidence>
<proteinExistence type="predicted"/>
<accession>A0A7J6FLJ4</accession>
<dbReference type="Proteomes" id="UP000583929">
    <property type="component" value="Unassembled WGS sequence"/>
</dbReference>
<keyword evidence="2" id="KW-1185">Reference proteome</keyword>